<accession>A0AB36FSS7</accession>
<name>A0AB36FSS7_ALTMA</name>
<dbReference type="EMBL" id="MIPY01000014">
    <property type="protein sequence ID" value="OES31152.1"/>
    <property type="molecule type" value="Genomic_DNA"/>
</dbReference>
<reference evidence="1 2" key="1">
    <citation type="submission" date="2016-09" db="EMBL/GenBank/DDBJ databases">
        <title>Draft Genome Sequence of four Alteromonas macleodii strains isolated from copper coupons and grown long-term at elevated copper levels.</title>
        <authorList>
            <person name="Cusick K."/>
            <person name="Dale J."/>
            <person name="Little B."/>
            <person name="Biffinger J."/>
        </authorList>
    </citation>
    <scope>NUCLEOTIDE SEQUENCE [LARGE SCALE GENOMIC DNA]</scope>
    <source>
        <strain evidence="1 2">KCP01</strain>
    </source>
</reference>
<evidence type="ECO:0000313" key="2">
    <source>
        <dbReference type="Proteomes" id="UP000095392"/>
    </source>
</evidence>
<comment type="caution">
    <text evidence="1">The sequence shown here is derived from an EMBL/GenBank/DDBJ whole genome shotgun (WGS) entry which is preliminary data.</text>
</comment>
<proteinExistence type="predicted"/>
<gene>
    <name evidence="1" type="ORF">BFV95_2398</name>
</gene>
<organism evidence="1 2">
    <name type="scientific">Alteromonas macleodii</name>
    <name type="common">Pseudoalteromonas macleodii</name>
    <dbReference type="NCBI Taxonomy" id="28108"/>
    <lineage>
        <taxon>Bacteria</taxon>
        <taxon>Pseudomonadati</taxon>
        <taxon>Pseudomonadota</taxon>
        <taxon>Gammaproteobacteria</taxon>
        <taxon>Alteromonadales</taxon>
        <taxon>Alteromonadaceae</taxon>
        <taxon>Alteromonas/Salinimonas group</taxon>
        <taxon>Alteromonas</taxon>
    </lineage>
</organism>
<keyword evidence="2" id="KW-1185">Reference proteome</keyword>
<evidence type="ECO:0000313" key="1">
    <source>
        <dbReference type="EMBL" id="OES31152.1"/>
    </source>
</evidence>
<sequence>MRFFKRKGSVNQTLVFHQHNTIIFLYASYPNTLKNNHTV</sequence>
<dbReference type="Proteomes" id="UP000095392">
    <property type="component" value="Unassembled WGS sequence"/>
</dbReference>
<dbReference type="AlphaFoldDB" id="A0AB36FSS7"/>
<protein>
    <submittedName>
        <fullName evidence="1">Uncharacterized protein</fullName>
    </submittedName>
</protein>